<protein>
    <submittedName>
        <fullName evidence="1">Structural protein</fullName>
    </submittedName>
</protein>
<evidence type="ECO:0000313" key="1">
    <source>
        <dbReference type="EMBL" id="AMM44057.1"/>
    </source>
</evidence>
<dbReference type="EMBL" id="KU574722">
    <property type="protein sequence ID" value="AMM44057.1"/>
    <property type="molecule type" value="Genomic_DNA"/>
</dbReference>
<organism evidence="1 2">
    <name type="scientific">Pectobacterium phage vB_PcaM_CBB</name>
    <dbReference type="NCBI Taxonomy" id="2772511"/>
    <lineage>
        <taxon>Viruses</taxon>
        <taxon>Duplodnaviria</taxon>
        <taxon>Heunggongvirae</taxon>
        <taxon>Uroviricota</taxon>
        <taxon>Caudoviricetes</taxon>
        <taxon>Mimasvirus</taxon>
        <taxon>Mimasvirus CBB</taxon>
    </lineage>
</organism>
<accession>A0A1L2CVN5</accession>
<dbReference type="Proteomes" id="UP000223891">
    <property type="component" value="Segment"/>
</dbReference>
<proteinExistence type="predicted"/>
<keyword evidence="2" id="KW-1185">Reference proteome</keyword>
<gene>
    <name evidence="1" type="ORF">CBB_494</name>
</gene>
<sequence length="228" mass="24719">MQVEFKNALFGLEDYDFAVVSGDTLIIALKTREIHLEFESEEEAFDAKSELAVVIEAAKADSISITDVLEEAASVVTGLFGGLVSSVKAKATKASSTVEARAAKVVADLEEVLDTVARSKAEPRNTAKDSADAESVFGTTRTARNSAADTVVSELSDNALRVAISDKADHLVENDTRVKALVAQLRTFHSDEEVDDVIQQHKDQIFRIARANDHLTVNEVFVELLRGL</sequence>
<evidence type="ECO:0000313" key="2">
    <source>
        <dbReference type="Proteomes" id="UP000223891"/>
    </source>
</evidence>
<reference evidence="2" key="1">
    <citation type="submission" date="2016-01" db="EMBL/GenBank/DDBJ databases">
        <title>Isolation and Characterization of Enterobacteria phage CBB.</title>
        <authorList>
            <person name="Buttimer C.T.H."/>
            <person name="Hendrix H."/>
            <person name="Alexandre H."/>
            <person name="O'Mahony J."/>
            <person name="Lavigne R."/>
            <person name="Coffey A."/>
        </authorList>
    </citation>
    <scope>NUCLEOTIDE SEQUENCE [LARGE SCALE GENOMIC DNA]</scope>
</reference>
<name>A0A1L2CVN5_9CAUD</name>